<dbReference type="GO" id="GO:0004060">
    <property type="term" value="F:arylamine N-acetyltransferase activity"/>
    <property type="evidence" value="ECO:0007669"/>
    <property type="project" value="UniProtKB-EC"/>
</dbReference>
<dbReference type="Pfam" id="PF00797">
    <property type="entry name" value="Acetyltransf_2"/>
    <property type="match status" value="1"/>
</dbReference>
<dbReference type="InterPro" id="IPR053710">
    <property type="entry name" value="Arylamine_NAT_domain_sf"/>
</dbReference>
<sequence length="303" mass="34973">MSAMFTKQEAVEFLQMKWGVERVEERLLNDRRNLLEEVTVLIQTQVPFQSITLMATPPEQRRRPSVETIKRECMAGIGGLCYNLNVFGWGLLKALGYSVQLCPATCTSTVTSPDNHVVILLNNLENDGDLHLLEFGVGFPTFRAVSLNFEQESPVFVDSFLEYKYIRHKGQFLRMHGKGDVMKRNNPPIEGLDFIVDRWRRFYYFTIRPTDNLSDFDASFDRVFAVPCVTPFDRSPRALCFPGKRAVILVNNRLMLEHNGELHTTVLEGDEDIVAKYRQHFPIFSEEMVCKAIKQWHEVSKQC</sequence>
<dbReference type="Gene3D" id="3.30.2140.20">
    <property type="match status" value="1"/>
</dbReference>
<proteinExistence type="inferred from homology"/>
<dbReference type="Proteomes" id="UP001519460">
    <property type="component" value="Unassembled WGS sequence"/>
</dbReference>
<evidence type="ECO:0000256" key="1">
    <source>
        <dbReference type="ARBA" id="ARBA00006547"/>
    </source>
</evidence>
<organism evidence="3 4">
    <name type="scientific">Batillaria attramentaria</name>
    <dbReference type="NCBI Taxonomy" id="370345"/>
    <lineage>
        <taxon>Eukaryota</taxon>
        <taxon>Metazoa</taxon>
        <taxon>Spiralia</taxon>
        <taxon>Lophotrochozoa</taxon>
        <taxon>Mollusca</taxon>
        <taxon>Gastropoda</taxon>
        <taxon>Caenogastropoda</taxon>
        <taxon>Sorbeoconcha</taxon>
        <taxon>Cerithioidea</taxon>
        <taxon>Batillariidae</taxon>
        <taxon>Batillaria</taxon>
    </lineage>
</organism>
<dbReference type="InterPro" id="IPR038765">
    <property type="entry name" value="Papain-like_cys_pep_sf"/>
</dbReference>
<name>A0ABD0JUS6_9CAEN</name>
<dbReference type="PANTHER" id="PTHR11786:SF0">
    <property type="entry name" value="ARYLAMINE N-ACETYLTRANSFERASE 4-RELATED"/>
    <property type="match status" value="1"/>
</dbReference>
<dbReference type="AlphaFoldDB" id="A0ABD0JUS6"/>
<dbReference type="InterPro" id="IPR001447">
    <property type="entry name" value="Arylamine_N-AcTrfase"/>
</dbReference>
<protein>
    <recommendedName>
        <fullName evidence="2">arylamine N-acetyltransferase</fullName>
        <ecNumber evidence="2">2.3.1.5</ecNumber>
    </recommendedName>
</protein>
<dbReference type="EMBL" id="JACVVK020000325">
    <property type="protein sequence ID" value="KAK7478436.1"/>
    <property type="molecule type" value="Genomic_DNA"/>
</dbReference>
<comment type="caution">
    <text evidence="3">The sequence shown here is derived from an EMBL/GenBank/DDBJ whole genome shotgun (WGS) entry which is preliminary data.</text>
</comment>
<evidence type="ECO:0000256" key="2">
    <source>
        <dbReference type="ARBA" id="ARBA00012701"/>
    </source>
</evidence>
<accession>A0ABD0JUS6</accession>
<keyword evidence="4" id="KW-1185">Reference proteome</keyword>
<evidence type="ECO:0000313" key="3">
    <source>
        <dbReference type="EMBL" id="KAK7478436.1"/>
    </source>
</evidence>
<dbReference type="EC" id="2.3.1.5" evidence="2"/>
<gene>
    <name evidence="3" type="ORF">BaRGS_00030282</name>
</gene>
<evidence type="ECO:0000313" key="4">
    <source>
        <dbReference type="Proteomes" id="UP001519460"/>
    </source>
</evidence>
<reference evidence="3 4" key="1">
    <citation type="journal article" date="2023" name="Sci. Data">
        <title>Genome assembly of the Korean intertidal mud-creeper Batillaria attramentaria.</title>
        <authorList>
            <person name="Patra A.K."/>
            <person name="Ho P.T."/>
            <person name="Jun S."/>
            <person name="Lee S.J."/>
            <person name="Kim Y."/>
            <person name="Won Y.J."/>
        </authorList>
    </citation>
    <scope>NUCLEOTIDE SEQUENCE [LARGE SCALE GENOMIC DNA]</scope>
    <source>
        <strain evidence="3">Wonlab-2016</strain>
    </source>
</reference>
<dbReference type="PANTHER" id="PTHR11786">
    <property type="entry name" value="N-HYDROXYARYLAMINE O-ACETYLTRANSFERASE"/>
    <property type="match status" value="1"/>
</dbReference>
<comment type="similarity">
    <text evidence="1">Belongs to the arylamine N-acetyltransferase family.</text>
</comment>
<dbReference type="SUPFAM" id="SSF54001">
    <property type="entry name" value="Cysteine proteinases"/>
    <property type="match status" value="1"/>
</dbReference>